<sequence length="197" mass="22135">MTTTPRCCGAPNTTTTLLSSYHRVLSFTIQALFAHNTLLVVKSACLPNLSQHLPSQYSDLRVEGNLIHMVVVAAASEVELTLYFRWCSTAGPSSQSHPALEFNRKYNICSLKTTEFRWLGTQPKPPQAKLDFSDITGLELYIFWRTGRWRNETPRKAAAHNVISPPQNMWASHSRSYETFGLVGTSAPEPYVKMVET</sequence>
<evidence type="ECO:0000313" key="2">
    <source>
        <dbReference type="Proteomes" id="UP001362999"/>
    </source>
</evidence>
<name>A0AAW0CPW2_9AGAR</name>
<dbReference type="AlphaFoldDB" id="A0AAW0CPW2"/>
<gene>
    <name evidence="1" type="ORF">R3P38DRAFT_3349918</name>
</gene>
<dbReference type="EMBL" id="JAWWNJ010000016">
    <property type="protein sequence ID" value="KAK7039819.1"/>
    <property type="molecule type" value="Genomic_DNA"/>
</dbReference>
<dbReference type="Proteomes" id="UP001362999">
    <property type="component" value="Unassembled WGS sequence"/>
</dbReference>
<organism evidence="1 2">
    <name type="scientific">Favolaschia claudopus</name>
    <dbReference type="NCBI Taxonomy" id="2862362"/>
    <lineage>
        <taxon>Eukaryota</taxon>
        <taxon>Fungi</taxon>
        <taxon>Dikarya</taxon>
        <taxon>Basidiomycota</taxon>
        <taxon>Agaricomycotina</taxon>
        <taxon>Agaricomycetes</taxon>
        <taxon>Agaricomycetidae</taxon>
        <taxon>Agaricales</taxon>
        <taxon>Marasmiineae</taxon>
        <taxon>Mycenaceae</taxon>
        <taxon>Favolaschia</taxon>
    </lineage>
</organism>
<proteinExistence type="predicted"/>
<reference evidence="1 2" key="1">
    <citation type="journal article" date="2024" name="J Genomics">
        <title>Draft genome sequencing and assembly of Favolaschia claudopus CIRM-BRFM 2984 isolated from oak limbs.</title>
        <authorList>
            <person name="Navarro D."/>
            <person name="Drula E."/>
            <person name="Chaduli D."/>
            <person name="Cazenave R."/>
            <person name="Ahrendt S."/>
            <person name="Wang J."/>
            <person name="Lipzen A."/>
            <person name="Daum C."/>
            <person name="Barry K."/>
            <person name="Grigoriev I.V."/>
            <person name="Favel A."/>
            <person name="Rosso M.N."/>
            <person name="Martin F."/>
        </authorList>
    </citation>
    <scope>NUCLEOTIDE SEQUENCE [LARGE SCALE GENOMIC DNA]</scope>
    <source>
        <strain evidence="1 2">CIRM-BRFM 2984</strain>
    </source>
</reference>
<protein>
    <submittedName>
        <fullName evidence="1">Uncharacterized protein</fullName>
    </submittedName>
</protein>
<evidence type="ECO:0000313" key="1">
    <source>
        <dbReference type="EMBL" id="KAK7039819.1"/>
    </source>
</evidence>
<accession>A0AAW0CPW2</accession>
<comment type="caution">
    <text evidence="1">The sequence shown here is derived from an EMBL/GenBank/DDBJ whole genome shotgun (WGS) entry which is preliminary data.</text>
</comment>
<keyword evidence="2" id="KW-1185">Reference proteome</keyword>